<evidence type="ECO:0000256" key="1">
    <source>
        <dbReference type="ARBA" id="ARBA00004141"/>
    </source>
</evidence>
<feature type="compositionally biased region" description="Polar residues" evidence="12">
    <location>
        <begin position="13"/>
        <end position="25"/>
    </location>
</feature>
<dbReference type="AlphaFoldDB" id="A0A0P1BSQ8"/>
<dbReference type="OrthoDB" id="1436450at2759"/>
<keyword evidence="4 11" id="KW-1133">Transmembrane helix</keyword>
<evidence type="ECO:0000256" key="10">
    <source>
        <dbReference type="ARBA" id="ARBA00048048"/>
    </source>
</evidence>
<dbReference type="GO" id="GO:0016020">
    <property type="term" value="C:membrane"/>
    <property type="evidence" value="ECO:0007669"/>
    <property type="project" value="UniProtKB-SubCell"/>
</dbReference>
<protein>
    <recommendedName>
        <fullName evidence="11">Palmitoyltransferase</fullName>
        <ecNumber evidence="11">2.3.1.225</ecNumber>
    </recommendedName>
</protein>
<organism evidence="14 15">
    <name type="scientific">Ceraceosorus bombacis</name>
    <dbReference type="NCBI Taxonomy" id="401625"/>
    <lineage>
        <taxon>Eukaryota</taxon>
        <taxon>Fungi</taxon>
        <taxon>Dikarya</taxon>
        <taxon>Basidiomycota</taxon>
        <taxon>Ustilaginomycotina</taxon>
        <taxon>Exobasidiomycetes</taxon>
        <taxon>Ceraceosorales</taxon>
        <taxon>Ceraceosoraceae</taxon>
        <taxon>Ceraceosorus</taxon>
    </lineage>
</organism>
<keyword evidence="2 11" id="KW-0808">Transferase</keyword>
<evidence type="ECO:0000256" key="11">
    <source>
        <dbReference type="RuleBase" id="RU079119"/>
    </source>
</evidence>
<name>A0A0P1BSQ8_9BASI</name>
<dbReference type="GO" id="GO:0006612">
    <property type="term" value="P:protein targeting to membrane"/>
    <property type="evidence" value="ECO:0007669"/>
    <property type="project" value="TreeGrafter"/>
</dbReference>
<feature type="transmembrane region" description="Helical" evidence="11">
    <location>
        <begin position="432"/>
        <end position="452"/>
    </location>
</feature>
<feature type="region of interest" description="Disordered" evidence="12">
    <location>
        <begin position="276"/>
        <end position="313"/>
    </location>
</feature>
<keyword evidence="8 11" id="KW-0012">Acyltransferase</keyword>
<keyword evidence="15" id="KW-1185">Reference proteome</keyword>
<feature type="compositionally biased region" description="Polar residues" evidence="12">
    <location>
        <begin position="141"/>
        <end position="160"/>
    </location>
</feature>
<feature type="transmembrane region" description="Helical" evidence="11">
    <location>
        <begin position="472"/>
        <end position="493"/>
    </location>
</feature>
<evidence type="ECO:0000256" key="3">
    <source>
        <dbReference type="ARBA" id="ARBA00022692"/>
    </source>
</evidence>
<evidence type="ECO:0000256" key="2">
    <source>
        <dbReference type="ARBA" id="ARBA00022679"/>
    </source>
</evidence>
<dbReference type="Pfam" id="PF01529">
    <property type="entry name" value="DHHC"/>
    <property type="match status" value="1"/>
</dbReference>
<evidence type="ECO:0000256" key="7">
    <source>
        <dbReference type="ARBA" id="ARBA00023288"/>
    </source>
</evidence>
<evidence type="ECO:0000313" key="15">
    <source>
        <dbReference type="Proteomes" id="UP000054845"/>
    </source>
</evidence>
<keyword evidence="6" id="KW-0564">Palmitate</keyword>
<dbReference type="InterPro" id="IPR039859">
    <property type="entry name" value="PFA4/ZDH16/20/ERF2-like"/>
</dbReference>
<dbReference type="PANTHER" id="PTHR22883:SF23">
    <property type="entry name" value="PALMITOYLTRANSFERASE ZDHHC6"/>
    <property type="match status" value="1"/>
</dbReference>
<feature type="transmembrane region" description="Helical" evidence="11">
    <location>
        <begin position="218"/>
        <end position="237"/>
    </location>
</feature>
<comment type="similarity">
    <text evidence="9">Belongs to the DHHC palmitoyltransferase family. PFA5 subfamily.</text>
</comment>
<keyword evidence="7" id="KW-0449">Lipoprotein</keyword>
<feature type="domain" description="Palmitoyltransferase DHHC" evidence="13">
    <location>
        <begin position="383"/>
        <end position="510"/>
    </location>
</feature>
<feature type="region of interest" description="Disordered" evidence="12">
    <location>
        <begin position="111"/>
        <end position="169"/>
    </location>
</feature>
<dbReference type="GO" id="GO:0019706">
    <property type="term" value="F:protein-cysteine S-palmitoyltransferase activity"/>
    <property type="evidence" value="ECO:0007669"/>
    <property type="project" value="UniProtKB-EC"/>
</dbReference>
<sequence length="646" mass="70955">MEGSDTGNDRARGQSSLGTAHSIETSMAPASAFAQPASADERVVSETALDPVAIAPTDDSPISGSTANANASSGHPKGVDESMPGCIQGLQKCRMGLEEWSDHLERKEIQRRQRRRRARRGSFETGSVSDLEQGRLRDQARSVTVEGSNPVQQEAPNTGKATLPSEPGYGRTDHIVVRKGMVPMVFIIIAWVYLVHVWRLCAPAIRQTDQALTSRATGGGLLAAQTILMLMTLWTYLKAMLTPPGYVRDHVGVSDCPPPAADEYYYDAPWVPTPQPATYGAERAATNPSGDDDPHDGGASAPGEEDIPVDPSLPAIVGPMAASAIAASRIEDPTMTKLEHPVSPRNAPVAQAPAGNSSTLPPTGLIPRPVRMPPARPILAPVNRYCHRCCRVRPPRAHHCRRCGTCVLKMDHHCPWVGGCVGARNIKFFYNFVTWVTMWEIFMIVSGAVLFSRGVAGQDVTDSPYRDWRVDGFVISMFVLCGMFFLFTGSLFATHTYMYTINSTTLEHMAFERHKATEAALLDAYFSDRGQGGKGWHLKEKHEIRQEWNSLWGRVKKEGNLWWLDGASHAHQSDASGAEKKQTFSTAAREASPAWTNFKQVIGDEWYGWLLPIGKSPSDGRAFPQNPRHSALGVWRPRRLWPNDCK</sequence>
<evidence type="ECO:0000256" key="6">
    <source>
        <dbReference type="ARBA" id="ARBA00023139"/>
    </source>
</evidence>
<evidence type="ECO:0000256" key="9">
    <source>
        <dbReference type="ARBA" id="ARBA00038298"/>
    </source>
</evidence>
<feature type="compositionally biased region" description="Low complexity" evidence="12">
    <location>
        <begin position="28"/>
        <end position="38"/>
    </location>
</feature>
<feature type="compositionally biased region" description="Low complexity" evidence="12">
    <location>
        <begin position="63"/>
        <end position="74"/>
    </location>
</feature>
<dbReference type="EMBL" id="CCYA01000389">
    <property type="protein sequence ID" value="CEH19577.1"/>
    <property type="molecule type" value="Genomic_DNA"/>
</dbReference>
<comment type="catalytic activity">
    <reaction evidence="10 11">
        <text>L-cysteinyl-[protein] + hexadecanoyl-CoA = S-hexadecanoyl-L-cysteinyl-[protein] + CoA</text>
        <dbReference type="Rhea" id="RHEA:36683"/>
        <dbReference type="Rhea" id="RHEA-COMP:10131"/>
        <dbReference type="Rhea" id="RHEA-COMP:11032"/>
        <dbReference type="ChEBI" id="CHEBI:29950"/>
        <dbReference type="ChEBI" id="CHEBI:57287"/>
        <dbReference type="ChEBI" id="CHEBI:57379"/>
        <dbReference type="ChEBI" id="CHEBI:74151"/>
        <dbReference type="EC" id="2.3.1.225"/>
    </reaction>
</comment>
<keyword evidence="5 11" id="KW-0472">Membrane</keyword>
<dbReference type="GO" id="GO:0005794">
    <property type="term" value="C:Golgi apparatus"/>
    <property type="evidence" value="ECO:0007669"/>
    <property type="project" value="TreeGrafter"/>
</dbReference>
<comment type="subcellular location">
    <subcellularLocation>
        <location evidence="1">Membrane</location>
        <topology evidence="1">Multi-pass membrane protein</topology>
    </subcellularLocation>
</comment>
<evidence type="ECO:0000256" key="12">
    <source>
        <dbReference type="SAM" id="MobiDB-lite"/>
    </source>
</evidence>
<proteinExistence type="inferred from homology"/>
<reference evidence="15" key="1">
    <citation type="submission" date="2014-09" db="EMBL/GenBank/DDBJ databases">
        <authorList>
            <person name="Sharma Rahul"/>
            <person name="Thines Marco"/>
        </authorList>
    </citation>
    <scope>NUCLEOTIDE SEQUENCE [LARGE SCALE GENOMIC DNA]</scope>
</reference>
<evidence type="ECO:0000313" key="14">
    <source>
        <dbReference type="EMBL" id="CEH19577.1"/>
    </source>
</evidence>
<feature type="region of interest" description="Disordered" evidence="12">
    <location>
        <begin position="338"/>
        <end position="368"/>
    </location>
</feature>
<dbReference type="InterPro" id="IPR001594">
    <property type="entry name" value="Palmitoyltrfase_DHHC"/>
</dbReference>
<dbReference type="STRING" id="401625.A0A0P1BSQ8"/>
<keyword evidence="3 11" id="KW-0812">Transmembrane</keyword>
<evidence type="ECO:0000256" key="5">
    <source>
        <dbReference type="ARBA" id="ARBA00023136"/>
    </source>
</evidence>
<evidence type="ECO:0000256" key="8">
    <source>
        <dbReference type="ARBA" id="ARBA00023315"/>
    </source>
</evidence>
<dbReference type="EC" id="2.3.1.225" evidence="11"/>
<feature type="transmembrane region" description="Helical" evidence="11">
    <location>
        <begin position="181"/>
        <end position="198"/>
    </location>
</feature>
<dbReference type="Proteomes" id="UP000054845">
    <property type="component" value="Unassembled WGS sequence"/>
</dbReference>
<dbReference type="GO" id="GO:0005783">
    <property type="term" value="C:endoplasmic reticulum"/>
    <property type="evidence" value="ECO:0007669"/>
    <property type="project" value="TreeGrafter"/>
</dbReference>
<dbReference type="PANTHER" id="PTHR22883">
    <property type="entry name" value="ZINC FINGER DHHC DOMAIN CONTAINING PROTEIN"/>
    <property type="match status" value="1"/>
</dbReference>
<accession>A0A0P1BSQ8</accession>
<comment type="domain">
    <text evidence="11">The DHHC domain is required for palmitoyltransferase activity.</text>
</comment>
<dbReference type="PROSITE" id="PS50216">
    <property type="entry name" value="DHHC"/>
    <property type="match status" value="1"/>
</dbReference>
<feature type="region of interest" description="Disordered" evidence="12">
    <location>
        <begin position="1"/>
        <end position="83"/>
    </location>
</feature>
<evidence type="ECO:0000259" key="13">
    <source>
        <dbReference type="Pfam" id="PF01529"/>
    </source>
</evidence>
<evidence type="ECO:0000256" key="4">
    <source>
        <dbReference type="ARBA" id="ARBA00022989"/>
    </source>
</evidence>